<organism evidence="13 14">
    <name type="scientific">Paralvinella palmiformis</name>
    <dbReference type="NCBI Taxonomy" id="53620"/>
    <lineage>
        <taxon>Eukaryota</taxon>
        <taxon>Metazoa</taxon>
        <taxon>Spiralia</taxon>
        <taxon>Lophotrochozoa</taxon>
        <taxon>Annelida</taxon>
        <taxon>Polychaeta</taxon>
        <taxon>Sedentaria</taxon>
        <taxon>Canalipalpata</taxon>
        <taxon>Terebellida</taxon>
        <taxon>Terebelliformia</taxon>
        <taxon>Alvinellidae</taxon>
        <taxon>Paralvinella</taxon>
    </lineage>
</organism>
<evidence type="ECO:0000256" key="6">
    <source>
        <dbReference type="ARBA" id="ARBA00022759"/>
    </source>
</evidence>
<dbReference type="GO" id="GO:0005737">
    <property type="term" value="C:cytoplasm"/>
    <property type="evidence" value="ECO:0007669"/>
    <property type="project" value="UniProtKB-SubCell"/>
</dbReference>
<dbReference type="GO" id="GO:0016787">
    <property type="term" value="F:hydrolase activity"/>
    <property type="evidence" value="ECO:0007669"/>
    <property type="project" value="UniProtKB-KW"/>
</dbReference>
<name>A0AAD9JU57_9ANNE</name>
<keyword evidence="5" id="KW-0677">Repeat</keyword>
<evidence type="ECO:0000256" key="5">
    <source>
        <dbReference type="ARBA" id="ARBA00022737"/>
    </source>
</evidence>
<keyword evidence="4 10" id="KW-0540">Nuclease</keyword>
<evidence type="ECO:0000313" key="13">
    <source>
        <dbReference type="EMBL" id="KAK2158961.1"/>
    </source>
</evidence>
<keyword evidence="9" id="KW-0175">Coiled coil</keyword>
<dbReference type="Pfam" id="PF18826">
    <property type="entry name" value="bVLRF1"/>
    <property type="match status" value="1"/>
</dbReference>
<gene>
    <name evidence="13" type="ORF">LSH36_161g07002</name>
</gene>
<keyword evidence="3 10" id="KW-0963">Cytoplasm</keyword>
<dbReference type="PANTHER" id="PTHR16036:SF2">
    <property type="entry name" value="TRNA ENDONUCLEASE ANKZF1"/>
    <property type="match status" value="1"/>
</dbReference>
<feature type="active site" evidence="10">
    <location>
        <position position="242"/>
    </location>
</feature>
<dbReference type="InterPro" id="IPR041175">
    <property type="entry name" value="VLRF1/Vms1"/>
</dbReference>
<keyword evidence="14" id="KW-1185">Reference proteome</keyword>
<reference evidence="13" key="1">
    <citation type="journal article" date="2023" name="Mol. Biol. Evol.">
        <title>Third-Generation Sequencing Reveals the Adaptive Role of the Epigenome in Three Deep-Sea Polychaetes.</title>
        <authorList>
            <person name="Perez M."/>
            <person name="Aroh O."/>
            <person name="Sun Y."/>
            <person name="Lan Y."/>
            <person name="Juniper S.K."/>
            <person name="Young C.R."/>
            <person name="Angers B."/>
            <person name="Qian P.Y."/>
        </authorList>
    </citation>
    <scope>NUCLEOTIDE SEQUENCE</scope>
    <source>
        <strain evidence="13">P08H-3</strain>
    </source>
</reference>
<keyword evidence="8" id="KW-0040">ANK repeat</keyword>
<keyword evidence="6 10" id="KW-0255">Endonuclease</keyword>
<dbReference type="AlphaFoldDB" id="A0AAD9JU57"/>
<comment type="caution">
    <text evidence="13">The sequence shown here is derived from an EMBL/GenBank/DDBJ whole genome shotgun (WGS) entry which is preliminary data.</text>
</comment>
<dbReference type="PROSITE" id="PS52044">
    <property type="entry name" value="VLRF1"/>
    <property type="match status" value="1"/>
</dbReference>
<sequence>MEQIKKNPSKVKNVVFLWELEPTVQLLDDVVLAALENNSTAIMENHDHTENTKSKDPDKSDLGICDRMFCLTCSTEFDERDEQREHFKSDWHRFNLKRKLKGQEIVSELKFEEITNAGDLSSISGSESSGDETDQSLSEHHMEDEGQGHIEGIGKRHPRVFLRNSKGELLSIYRCVIHGKRSQVDTPEALVTMVREVPQEMMWLIIMLAGGHFAAAVFRGNTVVEHKTFHRYVIRAKRGTVQSSRDNKGQAPKSGGATLRRYNEAALAKDVQDLLSSWSEYVKTTHRIFIRAPTYCKSTFYGGKNPVLDKRDPRIRLIPFQTRRPTLKEVHRVHRLLASAECYDISDSGDIETVFTMEQLDTTVLQTYQATKKAKRKNKAAINHQSLDCDVTQLQKSTDPETITLKE</sequence>
<evidence type="ECO:0000256" key="11">
    <source>
        <dbReference type="SAM" id="MobiDB-lite"/>
    </source>
</evidence>
<feature type="compositionally biased region" description="Basic and acidic residues" evidence="11">
    <location>
        <begin position="137"/>
        <end position="154"/>
    </location>
</feature>
<evidence type="ECO:0000256" key="9">
    <source>
        <dbReference type="ARBA" id="ARBA00023054"/>
    </source>
</evidence>
<accession>A0AAD9JU57</accession>
<dbReference type="PANTHER" id="PTHR16036">
    <property type="entry name" value="ANKYRIN REPEAT AND ZINC FINGER DOMAIN-CONTAINING PROTEIN 1"/>
    <property type="match status" value="1"/>
</dbReference>
<dbReference type="GO" id="GO:0036503">
    <property type="term" value="P:ERAD pathway"/>
    <property type="evidence" value="ECO:0007669"/>
    <property type="project" value="TreeGrafter"/>
</dbReference>
<evidence type="ECO:0000256" key="7">
    <source>
        <dbReference type="ARBA" id="ARBA00022801"/>
    </source>
</evidence>
<comment type="domain">
    <text evidence="10">The VLRF1 domain mediates binding to the 60S ribosomal subunit.</text>
</comment>
<feature type="domain" description="VLRF1" evidence="12">
    <location>
        <begin position="199"/>
        <end position="340"/>
    </location>
</feature>
<evidence type="ECO:0000256" key="4">
    <source>
        <dbReference type="ARBA" id="ARBA00022722"/>
    </source>
</evidence>
<comment type="similarity">
    <text evidence="2 10">Belongs to the ANKZF1/VMS1 family.</text>
</comment>
<keyword evidence="7 10" id="KW-0378">Hydrolase</keyword>
<evidence type="ECO:0000256" key="8">
    <source>
        <dbReference type="ARBA" id="ARBA00023043"/>
    </source>
</evidence>
<feature type="region of interest" description="Disordered" evidence="11">
    <location>
        <begin position="120"/>
        <end position="156"/>
    </location>
</feature>
<dbReference type="GO" id="GO:0004519">
    <property type="term" value="F:endonuclease activity"/>
    <property type="evidence" value="ECO:0007669"/>
    <property type="project" value="UniProtKB-KW"/>
</dbReference>
<evidence type="ECO:0000313" key="14">
    <source>
        <dbReference type="Proteomes" id="UP001208570"/>
    </source>
</evidence>
<proteinExistence type="inferred from homology"/>
<evidence type="ECO:0000259" key="12">
    <source>
        <dbReference type="PROSITE" id="PS52044"/>
    </source>
</evidence>
<dbReference type="Proteomes" id="UP001208570">
    <property type="component" value="Unassembled WGS sequence"/>
</dbReference>
<evidence type="ECO:0000256" key="3">
    <source>
        <dbReference type="ARBA" id="ARBA00022490"/>
    </source>
</evidence>
<evidence type="ECO:0000256" key="1">
    <source>
        <dbReference type="ARBA" id="ARBA00004496"/>
    </source>
</evidence>
<protein>
    <recommendedName>
        <fullName evidence="12">VLRF1 domain-containing protein</fullName>
    </recommendedName>
</protein>
<comment type="subcellular location">
    <subcellularLocation>
        <location evidence="1">Cytoplasm</location>
    </subcellularLocation>
</comment>
<dbReference type="EMBL" id="JAODUP010000161">
    <property type="protein sequence ID" value="KAK2158961.1"/>
    <property type="molecule type" value="Genomic_DNA"/>
</dbReference>
<evidence type="ECO:0000256" key="2">
    <source>
        <dbReference type="ARBA" id="ARBA00009262"/>
    </source>
</evidence>
<evidence type="ECO:0000256" key="10">
    <source>
        <dbReference type="PROSITE-ProRule" id="PRU01389"/>
    </source>
</evidence>
<dbReference type="InterPro" id="IPR047139">
    <property type="entry name" value="ANKZ1/VMS1"/>
</dbReference>